<protein>
    <submittedName>
        <fullName evidence="2">Peptidase</fullName>
    </submittedName>
</protein>
<organism evidence="2">
    <name type="scientific">Escherichia coli</name>
    <dbReference type="NCBI Taxonomy" id="562"/>
    <lineage>
        <taxon>Bacteria</taxon>
        <taxon>Pseudomonadati</taxon>
        <taxon>Pseudomonadota</taxon>
        <taxon>Gammaproteobacteria</taxon>
        <taxon>Enterobacterales</taxon>
        <taxon>Enterobacteriaceae</taxon>
        <taxon>Escherichia</taxon>
    </lineage>
</organism>
<feature type="signal peptide" evidence="1">
    <location>
        <begin position="1"/>
        <end position="32"/>
    </location>
</feature>
<comment type="caution">
    <text evidence="2">The sequence shown here is derived from an EMBL/GenBank/DDBJ whole genome shotgun (WGS) entry which is preliminary data.</text>
</comment>
<name>A0A3L0VXJ7_ECOLX</name>
<dbReference type="AlphaFoldDB" id="A0A3L0VXJ7"/>
<dbReference type="InterPro" id="IPR032676">
    <property type="entry name" value="YkuD_2"/>
</dbReference>
<gene>
    <name evidence="2" type="ORF">D9F05_04725</name>
</gene>
<accession>A0A3L0VXJ7</accession>
<dbReference type="EMBL" id="RNRV01000005">
    <property type="protein sequence ID" value="MHO03679.1"/>
    <property type="molecule type" value="Genomic_DNA"/>
</dbReference>
<evidence type="ECO:0000256" key="1">
    <source>
        <dbReference type="SAM" id="SignalP"/>
    </source>
</evidence>
<dbReference type="PANTHER" id="PTHR38477">
    <property type="entry name" value="HYPOTHETICAL EXPORTED PROTEIN"/>
    <property type="match status" value="1"/>
</dbReference>
<keyword evidence="1" id="KW-0732">Signal</keyword>
<dbReference type="PANTHER" id="PTHR38477:SF1">
    <property type="entry name" value="MUREIN L,D-TRANSPEPTIDASE CATALYTIC DOMAIN FAMILY PROTEIN"/>
    <property type="match status" value="1"/>
</dbReference>
<evidence type="ECO:0000313" key="2">
    <source>
        <dbReference type="EMBL" id="MHO03679.1"/>
    </source>
</evidence>
<feature type="chain" id="PRO_5018191853" evidence="1">
    <location>
        <begin position="33"/>
        <end position="211"/>
    </location>
</feature>
<reference evidence="2" key="1">
    <citation type="submission" date="2018-10" db="EMBL/GenBank/DDBJ databases">
        <authorList>
            <consortium name="NARMS: The National Antimicrobial Resistance Monitoring System"/>
        </authorList>
    </citation>
    <scope>NUCLEOTIDE SEQUENCE [LARGE SCALE GENOMIC DNA]</scope>
    <source>
        <strain evidence="2">CVM N17EC0388</strain>
    </source>
</reference>
<dbReference type="Pfam" id="PF13645">
    <property type="entry name" value="YkuD_2"/>
    <property type="match status" value="1"/>
</dbReference>
<sequence length="211" mass="23905">MKQTDWIKRFGALWLSLPLLFGAICFSASSHASWDQDLYRQLGLAGKLDKQVFRKAIDSYQSVHHKRKPILTIIDYTKPSTQRRLFVIDVKRHKLLYHTWVSHGRNSGELAARQFSNQLNSRQSSLGVYRTAETYQGKHGYSLRLDGLSPGKNCNARKRAIVVHGASYASPQHLRKYDKLGRSWGCPALPKELSRAIIDTIKGGSVIYAHG</sequence>
<proteinExistence type="predicted"/>